<dbReference type="PRINTS" id="PR01590">
    <property type="entry name" value="HTHFIS"/>
</dbReference>
<name>A0ABU9GH93_COBMA</name>
<feature type="modified residue" description="4-aspartylphosphate" evidence="5">
    <location>
        <position position="74"/>
    </location>
</feature>
<gene>
    <name evidence="9" type="ORF">V6243_11195</name>
</gene>
<dbReference type="InterPro" id="IPR009057">
    <property type="entry name" value="Homeodomain-like_sf"/>
</dbReference>
<dbReference type="Gene3D" id="1.10.10.60">
    <property type="entry name" value="Homeodomain-like"/>
    <property type="match status" value="1"/>
</dbReference>
<comment type="caution">
    <text evidence="9">The sequence shown here is derived from an EMBL/GenBank/DDBJ whole genome shotgun (WGS) entry which is preliminary data.</text>
</comment>
<dbReference type="Gene3D" id="3.40.50.300">
    <property type="entry name" value="P-loop containing nucleotide triphosphate hydrolases"/>
    <property type="match status" value="1"/>
</dbReference>
<proteinExistence type="predicted"/>
<dbReference type="Gene3D" id="3.40.50.2300">
    <property type="match status" value="1"/>
</dbReference>
<evidence type="ECO:0000256" key="5">
    <source>
        <dbReference type="PROSITE-ProRule" id="PRU00169"/>
    </source>
</evidence>
<evidence type="ECO:0000259" key="7">
    <source>
        <dbReference type="PROSITE" id="PS50045"/>
    </source>
</evidence>
<dbReference type="InterPro" id="IPR002197">
    <property type="entry name" value="HTH_Fis"/>
</dbReference>
<dbReference type="InterPro" id="IPR001789">
    <property type="entry name" value="Sig_transdc_resp-reg_receiver"/>
</dbReference>
<evidence type="ECO:0000313" key="9">
    <source>
        <dbReference type="EMBL" id="MEL0617398.1"/>
    </source>
</evidence>
<dbReference type="InterPro" id="IPR058031">
    <property type="entry name" value="AAA_lid_NorR"/>
</dbReference>
<reference evidence="9 10" key="1">
    <citation type="submission" date="2024-02" db="EMBL/GenBank/DDBJ databases">
        <title>Bacteria isolated from the canopy kelp, Nereocystis luetkeana.</title>
        <authorList>
            <person name="Pfister C.A."/>
            <person name="Younker I.T."/>
            <person name="Light S.H."/>
        </authorList>
    </citation>
    <scope>NUCLEOTIDE SEQUENCE [LARGE SCALE GENOMIC DNA]</scope>
    <source>
        <strain evidence="9 10">TI.5.07</strain>
    </source>
</reference>
<keyword evidence="2" id="KW-0067">ATP-binding</keyword>
<keyword evidence="1" id="KW-0547">Nucleotide-binding</keyword>
<keyword evidence="10" id="KW-1185">Reference proteome</keyword>
<dbReference type="SUPFAM" id="SSF52540">
    <property type="entry name" value="P-loop containing nucleoside triphosphate hydrolases"/>
    <property type="match status" value="1"/>
</dbReference>
<dbReference type="Gene3D" id="1.10.8.60">
    <property type="match status" value="1"/>
</dbReference>
<sequence>MSDAAFETGDERLTQDHELTREAPIWLVDDDPVVRESLSQWLELADLNLRCFPRAEALLEALAAGEPVSVVISDIRMPGMDGLTLLSRLTLEAPELPVLMMTGHGDVATAVSAMQGGARDFIEKPFDPEALELKLRQALAGRRLSDENQRLRRRLSVRGLAGLLRGESAKIRQLREQVLELKGHPARVWITGESGSGRTTTALALAEHAPAEGEAQRVGTSPASALLAKVECRALVGMASSTKASSTKASSTKASSGAALSEAIDEALQAAPEMNTLLLHDVDVLSREQWQWLDAWLNAQPEGGRRAPRVVFSAECSVQALVASGTLGLTRGHALAEIELVTPSLCERREDIPLLMAHFSRQAAEVHQVPELPFVRGELTTLMAADWPGNLAQLRQLASQRTVLGEQGQEPPATGQEAGEEDPDGLAAQVALFEATLIRAALTRARGNIAQVLEELALPRRTLNLKMHKYGLRRDDFRHGADGASE</sequence>
<evidence type="ECO:0000256" key="3">
    <source>
        <dbReference type="ARBA" id="ARBA00023015"/>
    </source>
</evidence>
<dbReference type="Pfam" id="PF02954">
    <property type="entry name" value="HTH_8"/>
    <property type="match status" value="1"/>
</dbReference>
<organism evidence="9 10">
    <name type="scientific">Cobetia marina</name>
    <name type="common">Deleya marina</name>
    <dbReference type="NCBI Taxonomy" id="28258"/>
    <lineage>
        <taxon>Bacteria</taxon>
        <taxon>Pseudomonadati</taxon>
        <taxon>Pseudomonadota</taxon>
        <taxon>Gammaproteobacteria</taxon>
        <taxon>Oceanospirillales</taxon>
        <taxon>Halomonadaceae</taxon>
        <taxon>Cobetia</taxon>
    </lineage>
</organism>
<dbReference type="PROSITE" id="PS50110">
    <property type="entry name" value="RESPONSE_REGULATORY"/>
    <property type="match status" value="1"/>
</dbReference>
<evidence type="ECO:0000256" key="4">
    <source>
        <dbReference type="ARBA" id="ARBA00023163"/>
    </source>
</evidence>
<keyword evidence="5" id="KW-0597">Phosphoprotein</keyword>
<dbReference type="InterPro" id="IPR011006">
    <property type="entry name" value="CheY-like_superfamily"/>
</dbReference>
<evidence type="ECO:0000313" key="10">
    <source>
        <dbReference type="Proteomes" id="UP001378242"/>
    </source>
</evidence>
<dbReference type="Pfam" id="PF25601">
    <property type="entry name" value="AAA_lid_14"/>
    <property type="match status" value="1"/>
</dbReference>
<feature type="domain" description="Response regulatory" evidence="8">
    <location>
        <begin position="24"/>
        <end position="139"/>
    </location>
</feature>
<dbReference type="SMART" id="SM00448">
    <property type="entry name" value="REC"/>
    <property type="match status" value="1"/>
</dbReference>
<dbReference type="PANTHER" id="PTHR32071:SF57">
    <property type="entry name" value="C4-DICARBOXYLATE TRANSPORT TRANSCRIPTIONAL REGULATORY PROTEIN DCTD"/>
    <property type="match status" value="1"/>
</dbReference>
<keyword evidence="3" id="KW-0805">Transcription regulation</keyword>
<dbReference type="RefSeq" id="WP_341542502.1">
    <property type="nucleotide sequence ID" value="NZ_JBAKAP010000011.1"/>
</dbReference>
<dbReference type="InterPro" id="IPR002078">
    <property type="entry name" value="Sigma_54_int"/>
</dbReference>
<keyword evidence="4" id="KW-0804">Transcription</keyword>
<protein>
    <submittedName>
        <fullName evidence="9">Response regulator</fullName>
    </submittedName>
</protein>
<accession>A0ABU9GH93</accession>
<dbReference type="Pfam" id="PF00072">
    <property type="entry name" value="Response_reg"/>
    <property type="match status" value="1"/>
</dbReference>
<feature type="domain" description="Sigma-54 factor interaction" evidence="7">
    <location>
        <begin position="164"/>
        <end position="403"/>
    </location>
</feature>
<evidence type="ECO:0000256" key="2">
    <source>
        <dbReference type="ARBA" id="ARBA00022840"/>
    </source>
</evidence>
<feature type="region of interest" description="Disordered" evidence="6">
    <location>
        <begin position="404"/>
        <end position="423"/>
    </location>
</feature>
<dbReference type="Proteomes" id="UP001378242">
    <property type="component" value="Unassembled WGS sequence"/>
</dbReference>
<dbReference type="InterPro" id="IPR027417">
    <property type="entry name" value="P-loop_NTPase"/>
</dbReference>
<dbReference type="EMBL" id="JBAKAP010000011">
    <property type="protein sequence ID" value="MEL0617398.1"/>
    <property type="molecule type" value="Genomic_DNA"/>
</dbReference>
<dbReference type="PANTHER" id="PTHR32071">
    <property type="entry name" value="TRANSCRIPTIONAL REGULATORY PROTEIN"/>
    <property type="match status" value="1"/>
</dbReference>
<dbReference type="SUPFAM" id="SSF52172">
    <property type="entry name" value="CheY-like"/>
    <property type="match status" value="1"/>
</dbReference>
<dbReference type="PROSITE" id="PS50045">
    <property type="entry name" value="SIGMA54_INTERACT_4"/>
    <property type="match status" value="1"/>
</dbReference>
<evidence type="ECO:0000256" key="1">
    <source>
        <dbReference type="ARBA" id="ARBA00022741"/>
    </source>
</evidence>
<evidence type="ECO:0000259" key="8">
    <source>
        <dbReference type="PROSITE" id="PS50110"/>
    </source>
</evidence>
<dbReference type="SUPFAM" id="SSF46689">
    <property type="entry name" value="Homeodomain-like"/>
    <property type="match status" value="1"/>
</dbReference>
<evidence type="ECO:0000256" key="6">
    <source>
        <dbReference type="SAM" id="MobiDB-lite"/>
    </source>
</evidence>